<evidence type="ECO:0000313" key="1">
    <source>
        <dbReference type="EMBL" id="URD73709.1"/>
    </source>
</evidence>
<dbReference type="Proteomes" id="UP001055439">
    <property type="component" value="Chromosome 1"/>
</dbReference>
<protein>
    <submittedName>
        <fullName evidence="1">Uncharacterized protein</fullName>
    </submittedName>
</protein>
<organism evidence="1 2">
    <name type="scientific">Musa troglodytarum</name>
    <name type="common">fe'i banana</name>
    <dbReference type="NCBI Taxonomy" id="320322"/>
    <lineage>
        <taxon>Eukaryota</taxon>
        <taxon>Viridiplantae</taxon>
        <taxon>Streptophyta</taxon>
        <taxon>Embryophyta</taxon>
        <taxon>Tracheophyta</taxon>
        <taxon>Spermatophyta</taxon>
        <taxon>Magnoliopsida</taxon>
        <taxon>Liliopsida</taxon>
        <taxon>Zingiberales</taxon>
        <taxon>Musaceae</taxon>
        <taxon>Musa</taxon>
    </lineage>
</organism>
<name>A0A9E7JA95_9LILI</name>
<evidence type="ECO:0000313" key="2">
    <source>
        <dbReference type="Proteomes" id="UP001055439"/>
    </source>
</evidence>
<keyword evidence="2" id="KW-1185">Reference proteome</keyword>
<dbReference type="EMBL" id="CP097502">
    <property type="protein sequence ID" value="URD73709.1"/>
    <property type="molecule type" value="Genomic_DNA"/>
</dbReference>
<sequence length="65" mass="7559">MRRRRQIRPDRRPTKPALPFVDVEQRKAVEAEPAQDRRRLRTISASALLLSIVAMMAERRSLSFG</sequence>
<proteinExistence type="predicted"/>
<accession>A0A9E7JA95</accession>
<dbReference type="AlphaFoldDB" id="A0A9E7JA95"/>
<gene>
    <name evidence="1" type="ORF">MUK42_37635</name>
</gene>
<reference evidence="1" key="1">
    <citation type="submission" date="2022-05" db="EMBL/GenBank/DDBJ databases">
        <title>The Musa troglodytarum L. genome provides insights into the mechanism of non-climacteric behaviour and enrichment of carotenoids.</title>
        <authorList>
            <person name="Wang J."/>
        </authorList>
    </citation>
    <scope>NUCLEOTIDE SEQUENCE</scope>
    <source>
        <tissue evidence="1">Leaf</tissue>
    </source>
</reference>